<dbReference type="Gene3D" id="3.40.50.150">
    <property type="entry name" value="Vaccinia Virus protein VP39"/>
    <property type="match status" value="1"/>
</dbReference>
<dbReference type="Pfam" id="PF05050">
    <property type="entry name" value="Methyltransf_21"/>
    <property type="match status" value="1"/>
</dbReference>
<dbReference type="InterPro" id="IPR029063">
    <property type="entry name" value="SAM-dependent_MTases_sf"/>
</dbReference>
<keyword evidence="2" id="KW-0489">Methyltransferase</keyword>
<dbReference type="PANTHER" id="PTHR34203">
    <property type="entry name" value="METHYLTRANSFERASE, FKBM FAMILY PROTEIN"/>
    <property type="match status" value="1"/>
</dbReference>
<organism evidence="2 3">
    <name type="scientific">Candidatus Faecalibacterium intestinavium</name>
    <dbReference type="NCBI Taxonomy" id="2838580"/>
    <lineage>
        <taxon>Bacteria</taxon>
        <taxon>Bacillati</taxon>
        <taxon>Bacillota</taxon>
        <taxon>Clostridia</taxon>
        <taxon>Eubacteriales</taxon>
        <taxon>Oscillospiraceae</taxon>
        <taxon>Faecalibacterium</taxon>
    </lineage>
</organism>
<evidence type="ECO:0000259" key="1">
    <source>
        <dbReference type="Pfam" id="PF05050"/>
    </source>
</evidence>
<dbReference type="NCBIfam" id="TIGR01444">
    <property type="entry name" value="fkbM_fam"/>
    <property type="match status" value="1"/>
</dbReference>
<dbReference type="PANTHER" id="PTHR34203:SF15">
    <property type="entry name" value="SLL1173 PROTEIN"/>
    <property type="match status" value="1"/>
</dbReference>
<name>A0A9E2KLS5_9FIRM</name>
<dbReference type="SUPFAM" id="SSF53335">
    <property type="entry name" value="S-adenosyl-L-methionine-dependent methyltransferases"/>
    <property type="match status" value="1"/>
</dbReference>
<proteinExistence type="predicted"/>
<feature type="domain" description="Methyltransferase FkbM" evidence="1">
    <location>
        <begin position="196"/>
        <end position="329"/>
    </location>
</feature>
<dbReference type="InterPro" id="IPR052514">
    <property type="entry name" value="SAM-dependent_MTase"/>
</dbReference>
<reference evidence="2" key="1">
    <citation type="journal article" date="2021" name="PeerJ">
        <title>Extensive microbial diversity within the chicken gut microbiome revealed by metagenomics and culture.</title>
        <authorList>
            <person name="Gilroy R."/>
            <person name="Ravi A."/>
            <person name="Getino M."/>
            <person name="Pursley I."/>
            <person name="Horton D.L."/>
            <person name="Alikhan N.F."/>
            <person name="Baker D."/>
            <person name="Gharbi K."/>
            <person name="Hall N."/>
            <person name="Watson M."/>
            <person name="Adriaenssens E.M."/>
            <person name="Foster-Nyarko E."/>
            <person name="Jarju S."/>
            <person name="Secka A."/>
            <person name="Antonio M."/>
            <person name="Oren A."/>
            <person name="Chaudhuri R.R."/>
            <person name="La Ragione R."/>
            <person name="Hildebrand F."/>
            <person name="Pallen M.J."/>
        </authorList>
    </citation>
    <scope>NUCLEOTIDE SEQUENCE</scope>
    <source>
        <strain evidence="2">742</strain>
    </source>
</reference>
<dbReference type="Proteomes" id="UP000824178">
    <property type="component" value="Unassembled WGS sequence"/>
</dbReference>
<comment type="caution">
    <text evidence="2">The sequence shown here is derived from an EMBL/GenBank/DDBJ whole genome shotgun (WGS) entry which is preliminary data.</text>
</comment>
<dbReference type="EMBL" id="JAHLFH010000179">
    <property type="protein sequence ID" value="MBU3820386.1"/>
    <property type="molecule type" value="Genomic_DNA"/>
</dbReference>
<sequence>MKNLLDDYRQVYQMLEDEESRFIYLNRLNYLISGDSKFIDYIIDNHFSKFFSWEDQLIKPLVSKLPADRQFVLFGANRSGYRAMECLREDPRLIGFCSSNKKKQQDGWCGYPVMSPEELLARKDLSVIVSAAHTRDEILQILHDGSYPEELIFVAIPDEFLQFCTDQYFDPGIIRYEEEEVFVDAGCYALETSLELRKRCKRVKKVYAFEPDPKNYEVCLHNKEEHHFPEAEILPYGTWSESTELRFSREHSVGSCFSKDGDIVVPVRAIDDVVVPEERVTFIKMDIEGSELESLKGARQTIQRDKPKLAICIYHKPEDMTEIPLYIKSLVPEYKFYIRHHNYGDCDTVLYAVL</sequence>
<evidence type="ECO:0000313" key="3">
    <source>
        <dbReference type="Proteomes" id="UP000824178"/>
    </source>
</evidence>
<keyword evidence="2" id="KW-0808">Transferase</keyword>
<gene>
    <name evidence="2" type="ORF">H9864_08490</name>
</gene>
<evidence type="ECO:0000313" key="2">
    <source>
        <dbReference type="EMBL" id="MBU3820386.1"/>
    </source>
</evidence>
<protein>
    <submittedName>
        <fullName evidence="2">FkbM family methyltransferase</fullName>
    </submittedName>
</protein>
<accession>A0A9E2KLS5</accession>
<dbReference type="GO" id="GO:0008168">
    <property type="term" value="F:methyltransferase activity"/>
    <property type="evidence" value="ECO:0007669"/>
    <property type="project" value="UniProtKB-KW"/>
</dbReference>
<dbReference type="InterPro" id="IPR006342">
    <property type="entry name" value="FkbM_mtfrase"/>
</dbReference>
<dbReference type="GO" id="GO:0032259">
    <property type="term" value="P:methylation"/>
    <property type="evidence" value="ECO:0007669"/>
    <property type="project" value="UniProtKB-KW"/>
</dbReference>
<dbReference type="AlphaFoldDB" id="A0A9E2KLS5"/>
<reference evidence="2" key="2">
    <citation type="submission" date="2021-04" db="EMBL/GenBank/DDBJ databases">
        <authorList>
            <person name="Gilroy R."/>
        </authorList>
    </citation>
    <scope>NUCLEOTIDE SEQUENCE</scope>
    <source>
        <strain evidence="2">742</strain>
    </source>
</reference>